<dbReference type="AlphaFoldDB" id="A0A7N5J8Y2"/>
<keyword evidence="1" id="KW-0812">Transmembrane</keyword>
<dbReference type="InParanoid" id="A0A7N5J8Y2"/>
<dbReference type="Ensembl" id="ENSAMET00000010835.2">
    <property type="protein sequence ID" value="ENSAMEP00000021801.1"/>
    <property type="gene ID" value="ENSAMEG00000009886.2"/>
</dbReference>
<keyword evidence="1" id="KW-1133">Transmembrane helix</keyword>
<dbReference type="GO" id="GO:0005739">
    <property type="term" value="C:mitochondrion"/>
    <property type="evidence" value="ECO:0007669"/>
    <property type="project" value="InterPro"/>
</dbReference>
<proteinExistence type="predicted"/>
<keyword evidence="1" id="KW-0472">Membrane</keyword>
<dbReference type="GeneTree" id="ENSGT00390000016760"/>
<dbReference type="Proteomes" id="UP000008912">
    <property type="component" value="Unassembled WGS sequence"/>
</dbReference>
<protein>
    <submittedName>
        <fullName evidence="2">Uncharacterized protein</fullName>
    </submittedName>
</protein>
<sequence length="71" mass="7904">MLQSLVKNVWIPVKAYCTQVYQGIWVGMGLMGFTIYKIRIADKRSKALKALSLASAHASLYACRHVVSFVA</sequence>
<evidence type="ECO:0000313" key="3">
    <source>
        <dbReference type="Proteomes" id="UP000008912"/>
    </source>
</evidence>
<dbReference type="PANTHER" id="PTHR15233:SF1">
    <property type="entry name" value="ATP SYNTHASE SUBUNIT ATP5MJ, MITOCHONDRIAL"/>
    <property type="match status" value="1"/>
</dbReference>
<feature type="transmembrane region" description="Helical" evidence="1">
    <location>
        <begin position="20"/>
        <end position="38"/>
    </location>
</feature>
<evidence type="ECO:0000256" key="1">
    <source>
        <dbReference type="SAM" id="Phobius"/>
    </source>
</evidence>
<reference evidence="2 3" key="1">
    <citation type="journal article" date="2010" name="Nature">
        <title>The sequence and de novo assembly of the giant panda genome.</title>
        <authorList>
            <person name="Li R."/>
            <person name="Fan W."/>
            <person name="Tian G."/>
            <person name="Zhu H."/>
            <person name="He L."/>
            <person name="Cai J."/>
            <person name="Huang Q."/>
            <person name="Cai Q."/>
            <person name="Li B."/>
            <person name="Bai Y."/>
            <person name="Zhang Z."/>
            <person name="Zhang Y."/>
            <person name="Wang W."/>
            <person name="Li J."/>
            <person name="Wei F."/>
            <person name="Li H."/>
            <person name="Jian M."/>
            <person name="Li J."/>
            <person name="Zhang Z."/>
            <person name="Nielsen R."/>
            <person name="Li D."/>
            <person name="Gu W."/>
            <person name="Yang Z."/>
            <person name="Xuan Z."/>
            <person name="Ryder O.A."/>
            <person name="Leung F.C."/>
            <person name="Zhou Y."/>
            <person name="Cao J."/>
            <person name="Sun X."/>
            <person name="Fu Y."/>
            <person name="Fang X."/>
            <person name="Guo X."/>
            <person name="Wang B."/>
            <person name="Hou R."/>
            <person name="Shen F."/>
            <person name="Mu B."/>
            <person name="Ni P."/>
            <person name="Lin R."/>
            <person name="Qian W."/>
            <person name="Wang G."/>
            <person name="Yu C."/>
            <person name="Nie W."/>
            <person name="Wang J."/>
            <person name="Wu Z."/>
            <person name="Liang H."/>
            <person name="Min J."/>
            <person name="Wu Q."/>
            <person name="Cheng S."/>
            <person name="Ruan J."/>
            <person name="Wang M."/>
            <person name="Shi Z."/>
            <person name="Wen M."/>
            <person name="Liu B."/>
            <person name="Ren X."/>
            <person name="Zheng H."/>
            <person name="Dong D."/>
            <person name="Cook K."/>
            <person name="Shan G."/>
            <person name="Zhang H."/>
            <person name="Kosiol C."/>
            <person name="Xie X."/>
            <person name="Lu Z."/>
            <person name="Zheng H."/>
            <person name="Li Y."/>
            <person name="Steiner C.C."/>
            <person name="Lam T.T."/>
            <person name="Lin S."/>
            <person name="Zhang Q."/>
            <person name="Li G."/>
            <person name="Tian J."/>
            <person name="Gong T."/>
            <person name="Liu H."/>
            <person name="Zhang D."/>
            <person name="Fang L."/>
            <person name="Ye C."/>
            <person name="Zhang J."/>
            <person name="Hu W."/>
            <person name="Xu A."/>
            <person name="Ren Y."/>
            <person name="Zhang G."/>
            <person name="Bruford M.W."/>
            <person name="Li Q."/>
            <person name="Ma L."/>
            <person name="Guo Y."/>
            <person name="An N."/>
            <person name="Hu Y."/>
            <person name="Zheng Y."/>
            <person name="Shi Y."/>
            <person name="Li Z."/>
            <person name="Liu Q."/>
            <person name="Chen Y."/>
            <person name="Zhao J."/>
            <person name="Qu N."/>
            <person name="Zhao S."/>
            <person name="Tian F."/>
            <person name="Wang X."/>
            <person name="Wang H."/>
            <person name="Xu L."/>
            <person name="Liu X."/>
            <person name="Vinar T."/>
            <person name="Wang Y."/>
            <person name="Lam T.W."/>
            <person name="Yiu S.M."/>
            <person name="Liu S."/>
            <person name="Zhang H."/>
            <person name="Li D."/>
            <person name="Huang Y."/>
            <person name="Wang X."/>
            <person name="Yang G."/>
            <person name="Jiang Z."/>
            <person name="Wang J."/>
            <person name="Qin N."/>
            <person name="Li L."/>
            <person name="Li J."/>
            <person name="Bolund L."/>
            <person name="Kristiansen K."/>
            <person name="Wong G.K."/>
            <person name="Olson M."/>
            <person name="Zhang X."/>
            <person name="Li S."/>
            <person name="Yang H."/>
            <person name="Wang J."/>
            <person name="Wang J."/>
        </authorList>
    </citation>
    <scope>NUCLEOTIDE SEQUENCE [LARGE SCALE GENOMIC DNA]</scope>
</reference>
<organism evidence="2 3">
    <name type="scientific">Ailuropoda melanoleuca</name>
    <name type="common">Giant panda</name>
    <dbReference type="NCBI Taxonomy" id="9646"/>
    <lineage>
        <taxon>Eukaryota</taxon>
        <taxon>Metazoa</taxon>
        <taxon>Chordata</taxon>
        <taxon>Craniata</taxon>
        <taxon>Vertebrata</taxon>
        <taxon>Euteleostomi</taxon>
        <taxon>Mammalia</taxon>
        <taxon>Eutheria</taxon>
        <taxon>Laurasiatheria</taxon>
        <taxon>Carnivora</taxon>
        <taxon>Caniformia</taxon>
        <taxon>Ursidae</taxon>
        <taxon>Ailuropoda</taxon>
    </lineage>
</organism>
<keyword evidence="3" id="KW-1185">Reference proteome</keyword>
<dbReference type="Pfam" id="PF08039">
    <property type="entry name" value="Mit_proteolip"/>
    <property type="match status" value="1"/>
</dbReference>
<dbReference type="PANTHER" id="PTHR15233">
    <property type="entry name" value="MITOCHONDRIAL PROTEOLIPID"/>
    <property type="match status" value="1"/>
</dbReference>
<accession>A0A7N5J8Y2</accession>
<reference evidence="2" key="2">
    <citation type="submission" date="2025-08" db="UniProtKB">
        <authorList>
            <consortium name="Ensembl"/>
        </authorList>
    </citation>
    <scope>IDENTIFICATION</scope>
</reference>
<name>A0A7N5J8Y2_AILME</name>
<dbReference type="InterPro" id="IPR012574">
    <property type="entry name" value="ATP5MJ"/>
</dbReference>
<evidence type="ECO:0000313" key="2">
    <source>
        <dbReference type="Ensembl" id="ENSAMEP00000021801.1"/>
    </source>
</evidence>
<reference evidence="2" key="3">
    <citation type="submission" date="2025-09" db="UniProtKB">
        <authorList>
            <consortium name="Ensembl"/>
        </authorList>
    </citation>
    <scope>IDENTIFICATION</scope>
</reference>